<keyword evidence="2" id="KW-1185">Reference proteome</keyword>
<sequence length="130" mass="14325">MKNAIEIAERFAQALDSEDYESAQELLSEACEYSCRGQSHVGPTAIIASYKGNGDTADSKFDSVDYESSVSDMPDGTALITFVDHFALKGKSHTFRCEQVLEVDNNGQITRIVHRDLPGQREALTEFMGV</sequence>
<evidence type="ECO:0000313" key="2">
    <source>
        <dbReference type="Proteomes" id="UP000315750"/>
    </source>
</evidence>
<protein>
    <submittedName>
        <fullName evidence="1">SnoaL-like domain protein</fullName>
    </submittedName>
</protein>
<dbReference type="Proteomes" id="UP000315750">
    <property type="component" value="Chromosome"/>
</dbReference>
<dbReference type="Gene3D" id="3.10.450.50">
    <property type="match status" value="1"/>
</dbReference>
<gene>
    <name evidence="1" type="ORF">Pan181_49700</name>
</gene>
<evidence type="ECO:0000313" key="1">
    <source>
        <dbReference type="EMBL" id="QDU58730.1"/>
    </source>
</evidence>
<dbReference type="KEGG" id="amuc:Pan181_49700"/>
<proteinExistence type="predicted"/>
<dbReference type="AlphaFoldDB" id="A0A518AVI4"/>
<reference evidence="1 2" key="1">
    <citation type="submission" date="2019-02" db="EMBL/GenBank/DDBJ databases">
        <title>Deep-cultivation of Planctomycetes and their phenomic and genomic characterization uncovers novel biology.</title>
        <authorList>
            <person name="Wiegand S."/>
            <person name="Jogler M."/>
            <person name="Boedeker C."/>
            <person name="Pinto D."/>
            <person name="Vollmers J."/>
            <person name="Rivas-Marin E."/>
            <person name="Kohn T."/>
            <person name="Peeters S.H."/>
            <person name="Heuer A."/>
            <person name="Rast P."/>
            <person name="Oberbeckmann S."/>
            <person name="Bunk B."/>
            <person name="Jeske O."/>
            <person name="Meyerdierks A."/>
            <person name="Storesund J.E."/>
            <person name="Kallscheuer N."/>
            <person name="Luecker S."/>
            <person name="Lage O.M."/>
            <person name="Pohl T."/>
            <person name="Merkel B.J."/>
            <person name="Hornburger P."/>
            <person name="Mueller R.-W."/>
            <person name="Bruemmer F."/>
            <person name="Labrenz M."/>
            <person name="Spormann A.M."/>
            <person name="Op den Camp H."/>
            <person name="Overmann J."/>
            <person name="Amann R."/>
            <person name="Jetten M.S.M."/>
            <person name="Mascher T."/>
            <person name="Medema M.H."/>
            <person name="Devos D.P."/>
            <person name="Kaster A.-K."/>
            <person name="Ovreas L."/>
            <person name="Rohde M."/>
            <person name="Galperin M.Y."/>
            <person name="Jogler C."/>
        </authorList>
    </citation>
    <scope>NUCLEOTIDE SEQUENCE [LARGE SCALE GENOMIC DNA]</scope>
    <source>
        <strain evidence="1 2">Pan181</strain>
    </source>
</reference>
<dbReference type="EMBL" id="CP036278">
    <property type="protein sequence ID" value="QDU58730.1"/>
    <property type="molecule type" value="Genomic_DNA"/>
</dbReference>
<accession>A0A518AVI4</accession>
<organism evidence="1 2">
    <name type="scientific">Aeoliella mucimassa</name>
    <dbReference type="NCBI Taxonomy" id="2527972"/>
    <lineage>
        <taxon>Bacteria</taxon>
        <taxon>Pseudomonadati</taxon>
        <taxon>Planctomycetota</taxon>
        <taxon>Planctomycetia</taxon>
        <taxon>Pirellulales</taxon>
        <taxon>Lacipirellulaceae</taxon>
        <taxon>Aeoliella</taxon>
    </lineage>
</organism>
<name>A0A518AVI4_9BACT</name>
<dbReference type="InterPro" id="IPR032710">
    <property type="entry name" value="NTF2-like_dom_sf"/>
</dbReference>
<dbReference type="SUPFAM" id="SSF54427">
    <property type="entry name" value="NTF2-like"/>
    <property type="match status" value="1"/>
</dbReference>